<dbReference type="Proteomes" id="UP000422221">
    <property type="component" value="Unassembled WGS sequence"/>
</dbReference>
<sequence length="103" mass="12056">MISYCDHCKVYHLEFGNLFFRFTEDGFLHFRNYVVGINGTEAARMNHGLMSNRKIFLRFSSENVYFCLTSAELQELKTLVLLQTDEEVLQDFGLTFLQDISLN</sequence>
<accession>A0A7J4XG34</accession>
<proteinExistence type="predicted"/>
<name>A0A7J4XG34_9BACE</name>
<reference evidence="1 2" key="1">
    <citation type="journal article" date="2019" name="Nat. Med.">
        <title>A library of human gut bacterial isolates paired with longitudinal multiomics data enables mechanistic microbiome research.</title>
        <authorList>
            <person name="Poyet M."/>
            <person name="Groussin M."/>
            <person name="Gibbons S.M."/>
            <person name="Avila-Pacheco J."/>
            <person name="Jiang X."/>
            <person name="Kearney S.M."/>
            <person name="Perrotta A.R."/>
            <person name="Berdy B."/>
            <person name="Zhao S."/>
            <person name="Lieberman T.D."/>
            <person name="Swanson P.K."/>
            <person name="Smith M."/>
            <person name="Roesemann S."/>
            <person name="Alexander J.E."/>
            <person name="Rich S.A."/>
            <person name="Livny J."/>
            <person name="Vlamakis H."/>
            <person name="Clish C."/>
            <person name="Bullock K."/>
            <person name="Deik A."/>
            <person name="Scott J."/>
            <person name="Pierce K.A."/>
            <person name="Xavier R.J."/>
            <person name="Alm E.J."/>
        </authorList>
    </citation>
    <scope>NUCLEOTIDE SEQUENCE [LARGE SCALE GENOMIC DNA]</scope>
    <source>
        <strain evidence="1 2">BIOML-A10</strain>
    </source>
</reference>
<organism evidence="1 2">
    <name type="scientific">Bacteroides salyersiae</name>
    <dbReference type="NCBI Taxonomy" id="291644"/>
    <lineage>
        <taxon>Bacteria</taxon>
        <taxon>Pseudomonadati</taxon>
        <taxon>Bacteroidota</taxon>
        <taxon>Bacteroidia</taxon>
        <taxon>Bacteroidales</taxon>
        <taxon>Bacteroidaceae</taxon>
        <taxon>Bacteroides</taxon>
    </lineage>
</organism>
<dbReference type="EMBL" id="VWMK01000017">
    <property type="protein sequence ID" value="KAA3761512.1"/>
    <property type="molecule type" value="Genomic_DNA"/>
</dbReference>
<gene>
    <name evidence="1" type="ORF">F3F73_16520</name>
</gene>
<evidence type="ECO:0000313" key="2">
    <source>
        <dbReference type="Proteomes" id="UP000422221"/>
    </source>
</evidence>
<comment type="caution">
    <text evidence="1">The sequence shown here is derived from an EMBL/GenBank/DDBJ whole genome shotgun (WGS) entry which is preliminary data.</text>
</comment>
<dbReference type="AlphaFoldDB" id="A0A7J4XG34"/>
<evidence type="ECO:0000313" key="1">
    <source>
        <dbReference type="EMBL" id="KAA3761512.1"/>
    </source>
</evidence>
<dbReference type="InterPro" id="IPR046508">
    <property type="entry name" value="DUF6686"/>
</dbReference>
<protein>
    <submittedName>
        <fullName evidence="1">Uncharacterized protein</fullName>
    </submittedName>
</protein>
<dbReference type="Pfam" id="PF20391">
    <property type="entry name" value="DUF6686"/>
    <property type="match status" value="1"/>
</dbReference>